<evidence type="ECO:0000256" key="3">
    <source>
        <dbReference type="HAMAP-Rule" id="MF_02225"/>
    </source>
</evidence>
<keyword evidence="1 3" id="KW-0210">Decarboxylase</keyword>
<dbReference type="GO" id="GO:0004633">
    <property type="term" value="F:phosphopantothenoylcysteine decarboxylase activity"/>
    <property type="evidence" value="ECO:0007669"/>
    <property type="project" value="UniProtKB-UniRule"/>
</dbReference>
<dbReference type="EC" id="4.1.1.36" evidence="3"/>
<comment type="function">
    <text evidence="3">Catalyzes two sequential steps in the biosynthesis of coenzyme A. In the first step cysteine is conjugated to 4'-phosphopantothenate to form 4-phosphopantothenoylcysteine. In the second step the latter compound is decarboxylated to form 4'-phosphopantotheine.</text>
</comment>
<evidence type="ECO:0000256" key="5">
    <source>
        <dbReference type="SAM" id="MobiDB-lite"/>
    </source>
</evidence>
<evidence type="ECO:0000313" key="9">
    <source>
        <dbReference type="Proteomes" id="UP000440224"/>
    </source>
</evidence>
<comment type="cofactor">
    <cofactor evidence="3">
        <name>FMN</name>
        <dbReference type="ChEBI" id="CHEBI:58210"/>
    </cofactor>
    <text evidence="3">Binds 1 FMN per subunit.</text>
</comment>
<dbReference type="GO" id="GO:0004632">
    <property type="term" value="F:phosphopantothenate--cysteine ligase activity"/>
    <property type="evidence" value="ECO:0007669"/>
    <property type="project" value="UniProtKB-UniRule"/>
</dbReference>
<dbReference type="InterPro" id="IPR003382">
    <property type="entry name" value="Flavoprotein"/>
</dbReference>
<dbReference type="InterPro" id="IPR036551">
    <property type="entry name" value="Flavin_trans-like"/>
</dbReference>
<feature type="binding site" evidence="3">
    <location>
        <position position="363"/>
    </location>
    <ligand>
        <name>CTP</name>
        <dbReference type="ChEBI" id="CHEBI:37563"/>
    </ligand>
</feature>
<comment type="cofactor">
    <cofactor evidence="3">
        <name>Mg(2+)</name>
        <dbReference type="ChEBI" id="CHEBI:18420"/>
    </cofactor>
</comment>
<dbReference type="Proteomes" id="UP000440224">
    <property type="component" value="Unassembled WGS sequence"/>
</dbReference>
<evidence type="ECO:0000256" key="2">
    <source>
        <dbReference type="ARBA" id="ARBA00023239"/>
    </source>
</evidence>
<dbReference type="Gene3D" id="3.40.50.1950">
    <property type="entry name" value="Flavin prenyltransferase-like"/>
    <property type="match status" value="1"/>
</dbReference>
<dbReference type="PANTHER" id="PTHR14359:SF6">
    <property type="entry name" value="PHOSPHOPANTOTHENOYLCYSTEINE DECARBOXYLASE"/>
    <property type="match status" value="1"/>
</dbReference>
<dbReference type="GO" id="GO:0010181">
    <property type="term" value="F:FMN binding"/>
    <property type="evidence" value="ECO:0007669"/>
    <property type="project" value="UniProtKB-UniRule"/>
</dbReference>
<feature type="domain" description="Flavoprotein" evidence="6">
    <location>
        <begin position="25"/>
        <end position="191"/>
    </location>
</feature>
<dbReference type="GO" id="GO:0015941">
    <property type="term" value="P:pantothenate catabolic process"/>
    <property type="evidence" value="ECO:0007669"/>
    <property type="project" value="InterPro"/>
</dbReference>
<comment type="catalytic activity">
    <reaction evidence="3 4">
        <text>N-[(R)-4-phosphopantothenoyl]-L-cysteine + H(+) = (R)-4'-phosphopantetheine + CO2</text>
        <dbReference type="Rhea" id="RHEA:16793"/>
        <dbReference type="ChEBI" id="CHEBI:15378"/>
        <dbReference type="ChEBI" id="CHEBI:16526"/>
        <dbReference type="ChEBI" id="CHEBI:59458"/>
        <dbReference type="ChEBI" id="CHEBI:61723"/>
        <dbReference type="EC" id="4.1.1.36"/>
    </reaction>
</comment>
<keyword evidence="3 4" id="KW-0288">FMN</keyword>
<comment type="similarity">
    <text evidence="3 4">In the C-terminal section; belongs to the PPC synthetase family.</text>
</comment>
<comment type="caution">
    <text evidence="8">The sequence shown here is derived from an EMBL/GenBank/DDBJ whole genome shotgun (WGS) entry which is preliminary data.</text>
</comment>
<comment type="caution">
    <text evidence="3">Lacks conserved residue(s) required for the propagation of feature annotation.</text>
</comment>
<sequence length="420" mass="43789">MYARPISCNLSGPVSASSPTSVPPTIVLAVSGSIAAYKAVEVARLLKKAGARVIPLMTRSARAFVGAQTLSGITGEPVHEEMFDPSYPGEKHVDLARAADLVLIVPATADLIARLAAGRADDLLTALVLCARGPVLAAPAMHPRMWEHPATARNVATLAADGRVSLVGPVFGEVASGEHGMGRMADPAEITRAARAAIGPRDLAGIRVVVTAGPTVEDLDPVRFLGNRSTGKMGFAIAERAASRGASVTLVSGPVSLATPRGVTRVDVRSALDMQAALREVMGADLEHADALIMTAAVADYRPAEQSATKRKRSAEPLRLELVPNPDLLAEVGAARKGARPVLVGFAVETADDAGIEAYARRKLAAKCVDMVVANHAKDSFGREDNRATIVTAGGAEALGVLSKHSLADRILDRVAERCR</sequence>
<evidence type="ECO:0000259" key="7">
    <source>
        <dbReference type="Pfam" id="PF04127"/>
    </source>
</evidence>
<dbReference type="SUPFAM" id="SSF52507">
    <property type="entry name" value="Homo-oligomeric flavin-containing Cys decarboxylases, HFCD"/>
    <property type="match status" value="1"/>
</dbReference>
<keyword evidence="3" id="KW-0511">Multifunctional enzyme</keyword>
<dbReference type="Gene3D" id="3.40.50.10300">
    <property type="entry name" value="CoaB-like"/>
    <property type="match status" value="1"/>
</dbReference>
<name>A0A6N7PVV8_9BACT</name>
<comment type="catalytic activity">
    <reaction evidence="3 4">
        <text>(R)-4'-phosphopantothenate + L-cysteine + CTP = N-[(R)-4-phosphopantothenoyl]-L-cysteine + CMP + diphosphate + H(+)</text>
        <dbReference type="Rhea" id="RHEA:19397"/>
        <dbReference type="ChEBI" id="CHEBI:10986"/>
        <dbReference type="ChEBI" id="CHEBI:15378"/>
        <dbReference type="ChEBI" id="CHEBI:33019"/>
        <dbReference type="ChEBI" id="CHEBI:35235"/>
        <dbReference type="ChEBI" id="CHEBI:37563"/>
        <dbReference type="ChEBI" id="CHEBI:59458"/>
        <dbReference type="ChEBI" id="CHEBI:60377"/>
        <dbReference type="EC" id="6.3.2.5"/>
    </reaction>
</comment>
<comment type="pathway">
    <text evidence="3 4">Cofactor biosynthesis; coenzyme A biosynthesis; CoA from (R)-pantothenate: step 2/5.</text>
</comment>
<organism evidence="8 9">
    <name type="scientific">Polyangium spumosum</name>
    <dbReference type="NCBI Taxonomy" id="889282"/>
    <lineage>
        <taxon>Bacteria</taxon>
        <taxon>Pseudomonadati</taxon>
        <taxon>Myxococcota</taxon>
        <taxon>Polyangia</taxon>
        <taxon>Polyangiales</taxon>
        <taxon>Polyangiaceae</taxon>
        <taxon>Polyangium</taxon>
    </lineage>
</organism>
<dbReference type="OrthoDB" id="9802554at2"/>
<feature type="binding site" evidence="3">
    <location>
        <position position="346"/>
    </location>
    <ligand>
        <name>CTP</name>
        <dbReference type="ChEBI" id="CHEBI:37563"/>
    </ligand>
</feature>
<dbReference type="NCBIfam" id="TIGR00521">
    <property type="entry name" value="coaBC_dfp"/>
    <property type="match status" value="1"/>
</dbReference>
<feature type="binding site" evidence="3">
    <location>
        <position position="310"/>
    </location>
    <ligand>
        <name>CTP</name>
        <dbReference type="ChEBI" id="CHEBI:37563"/>
    </ligand>
</feature>
<dbReference type="GO" id="GO:0071513">
    <property type="term" value="C:phosphopantothenoylcysteine decarboxylase complex"/>
    <property type="evidence" value="ECO:0007669"/>
    <property type="project" value="TreeGrafter"/>
</dbReference>
<dbReference type="InterPro" id="IPR035929">
    <property type="entry name" value="CoaB-like_sf"/>
</dbReference>
<feature type="domain" description="DNA/pantothenate metabolism flavoprotein C-terminal" evidence="7">
    <location>
        <begin position="203"/>
        <end position="417"/>
    </location>
</feature>
<evidence type="ECO:0000256" key="1">
    <source>
        <dbReference type="ARBA" id="ARBA00022793"/>
    </source>
</evidence>
<dbReference type="InterPro" id="IPR007085">
    <property type="entry name" value="DNA/pantothenate-metab_flavo_C"/>
</dbReference>
<dbReference type="EMBL" id="WJIE01000005">
    <property type="protein sequence ID" value="MRG94214.1"/>
    <property type="molecule type" value="Genomic_DNA"/>
</dbReference>
<evidence type="ECO:0000313" key="8">
    <source>
        <dbReference type="EMBL" id="MRG94214.1"/>
    </source>
</evidence>
<feature type="binding site" evidence="3">
    <location>
        <position position="367"/>
    </location>
    <ligand>
        <name>CTP</name>
        <dbReference type="ChEBI" id="CHEBI:37563"/>
    </ligand>
</feature>
<dbReference type="PANTHER" id="PTHR14359">
    <property type="entry name" value="HOMO-OLIGOMERIC FLAVIN CONTAINING CYS DECARBOXYLASE FAMILY"/>
    <property type="match status" value="1"/>
</dbReference>
<accession>A0A6N7PVV8</accession>
<proteinExistence type="inferred from homology"/>
<gene>
    <name evidence="3 8" type="primary">coaBC</name>
    <name evidence="8" type="ORF">GF068_20145</name>
</gene>
<dbReference type="AlphaFoldDB" id="A0A6N7PVV8"/>
<dbReference type="InterPro" id="IPR005252">
    <property type="entry name" value="CoaBC"/>
</dbReference>
<dbReference type="GO" id="GO:0015937">
    <property type="term" value="P:coenzyme A biosynthetic process"/>
    <property type="evidence" value="ECO:0007669"/>
    <property type="project" value="UniProtKB-UniRule"/>
</dbReference>
<dbReference type="Pfam" id="PF04127">
    <property type="entry name" value="DFP"/>
    <property type="match status" value="1"/>
</dbReference>
<feature type="binding site" evidence="3">
    <location>
        <begin position="326"/>
        <end position="329"/>
    </location>
    <ligand>
        <name>CTP</name>
        <dbReference type="ChEBI" id="CHEBI:37563"/>
    </ligand>
</feature>
<comment type="function">
    <text evidence="4">Catalyzes two steps in the biosynthesis of coenzyme A. In the first step cysteine is conjugated to 4'-phosphopantothenate to form 4-phosphopantothenoylcysteine, in the latter compound is decarboxylated to form 4'-phosphopantotheine.</text>
</comment>
<dbReference type="EC" id="6.3.2.5" evidence="3"/>
<evidence type="ECO:0000259" key="6">
    <source>
        <dbReference type="Pfam" id="PF02441"/>
    </source>
</evidence>
<feature type="region of interest" description="Disordered" evidence="5">
    <location>
        <begin position="1"/>
        <end position="20"/>
    </location>
</feature>
<feature type="region of interest" description="Phosphopantothenoylcysteine decarboxylase" evidence="3">
    <location>
        <begin position="1"/>
        <end position="207"/>
    </location>
</feature>
<protein>
    <recommendedName>
        <fullName evidence="3">Coenzyme A biosynthesis bifunctional protein CoaBC</fullName>
    </recommendedName>
    <alternativeName>
        <fullName evidence="3">DNA/pantothenate metabolism flavoprotein</fullName>
    </alternativeName>
    <alternativeName>
        <fullName evidence="3">Phosphopantothenoylcysteine synthetase/decarboxylase</fullName>
        <shortName evidence="3">PPCS-PPCDC</shortName>
    </alternativeName>
    <domain>
        <recommendedName>
            <fullName evidence="3">Phosphopantothenoylcysteine decarboxylase</fullName>
            <shortName evidence="3">PPC decarboxylase</shortName>
            <shortName evidence="3">PPC-DC</shortName>
            <ecNumber evidence="3">4.1.1.36</ecNumber>
        </recommendedName>
        <alternativeName>
            <fullName evidence="3">CoaC</fullName>
        </alternativeName>
    </domain>
    <domain>
        <recommendedName>
            <fullName evidence="3">Phosphopantothenate--cysteine ligase</fullName>
            <ecNumber evidence="3">6.3.2.5</ecNumber>
        </recommendedName>
        <alternativeName>
            <fullName evidence="3">CoaB</fullName>
        </alternativeName>
        <alternativeName>
            <fullName evidence="3">Phosphopantothenoylcysteine synthetase</fullName>
            <shortName evidence="3">PPC synthetase</shortName>
            <shortName evidence="3">PPC-S</shortName>
        </alternativeName>
    </domain>
</protein>
<keyword evidence="3 4" id="KW-0436">Ligase</keyword>
<dbReference type="Pfam" id="PF02441">
    <property type="entry name" value="Flavoprotein"/>
    <property type="match status" value="1"/>
</dbReference>
<keyword evidence="3 4" id="KW-0285">Flavoprotein</keyword>
<keyword evidence="3" id="KW-0460">Magnesium</keyword>
<comment type="pathway">
    <text evidence="3 4">Cofactor biosynthesis; coenzyme A biosynthesis; CoA from (R)-pantothenate: step 3/5.</text>
</comment>
<reference evidence="8 9" key="1">
    <citation type="submission" date="2019-10" db="EMBL/GenBank/DDBJ databases">
        <title>A soil myxobacterium in the family Polyangiaceae.</title>
        <authorList>
            <person name="Li Y."/>
            <person name="Wang J."/>
        </authorList>
    </citation>
    <scope>NUCLEOTIDE SEQUENCE [LARGE SCALE GENOMIC DNA]</scope>
    <source>
        <strain evidence="8 9">DSM 14734</strain>
    </source>
</reference>
<dbReference type="SUPFAM" id="SSF102645">
    <property type="entry name" value="CoaB-like"/>
    <property type="match status" value="1"/>
</dbReference>
<keyword evidence="2 3" id="KW-0456">Lyase</keyword>
<dbReference type="GO" id="GO:0046872">
    <property type="term" value="F:metal ion binding"/>
    <property type="evidence" value="ECO:0007669"/>
    <property type="project" value="UniProtKB-KW"/>
</dbReference>
<keyword evidence="3" id="KW-0479">Metal-binding</keyword>
<feature type="region of interest" description="Phosphopantothenate--cysteine ligase" evidence="3">
    <location>
        <begin position="208"/>
        <end position="420"/>
    </location>
</feature>
<feature type="binding site" evidence="3">
    <location>
        <position position="300"/>
    </location>
    <ligand>
        <name>CTP</name>
        <dbReference type="ChEBI" id="CHEBI:37563"/>
    </ligand>
</feature>
<dbReference type="HAMAP" id="MF_02225">
    <property type="entry name" value="CoaBC"/>
    <property type="match status" value="1"/>
</dbReference>
<comment type="similarity">
    <text evidence="3 4">In the N-terminal section; belongs to the HFCD (homo-oligomeric flavin containing Cys decarboxylase) superfamily.</text>
</comment>
<keyword evidence="9" id="KW-1185">Reference proteome</keyword>
<evidence type="ECO:0000256" key="4">
    <source>
        <dbReference type="RuleBase" id="RU364078"/>
    </source>
</evidence>
<dbReference type="UniPathway" id="UPA00241">
    <property type="reaction ID" value="UER00353"/>
</dbReference>